<organism evidence="1">
    <name type="scientific">Magallana gigas</name>
    <name type="common">Pacific oyster</name>
    <name type="synonym">Crassostrea gigas</name>
    <dbReference type="NCBI Taxonomy" id="29159"/>
    <lineage>
        <taxon>Eukaryota</taxon>
        <taxon>Metazoa</taxon>
        <taxon>Spiralia</taxon>
        <taxon>Lophotrochozoa</taxon>
        <taxon>Mollusca</taxon>
        <taxon>Bivalvia</taxon>
        <taxon>Autobranchia</taxon>
        <taxon>Pteriomorphia</taxon>
        <taxon>Ostreida</taxon>
        <taxon>Ostreoidea</taxon>
        <taxon>Ostreidae</taxon>
        <taxon>Magallana</taxon>
    </lineage>
</organism>
<reference evidence="1" key="1">
    <citation type="journal article" date="2012" name="Nature">
        <title>The oyster genome reveals stress adaptation and complexity of shell formation.</title>
        <authorList>
            <person name="Zhang G."/>
            <person name="Fang X."/>
            <person name="Guo X."/>
            <person name="Li L."/>
            <person name="Luo R."/>
            <person name="Xu F."/>
            <person name="Yang P."/>
            <person name="Zhang L."/>
            <person name="Wang X."/>
            <person name="Qi H."/>
            <person name="Xiong Z."/>
            <person name="Que H."/>
            <person name="Xie Y."/>
            <person name="Holland P.W."/>
            <person name="Paps J."/>
            <person name="Zhu Y."/>
            <person name="Wu F."/>
            <person name="Chen Y."/>
            <person name="Wang J."/>
            <person name="Peng C."/>
            <person name="Meng J."/>
            <person name="Yang L."/>
            <person name="Liu J."/>
            <person name="Wen B."/>
            <person name="Zhang N."/>
            <person name="Huang Z."/>
            <person name="Zhu Q."/>
            <person name="Feng Y."/>
            <person name="Mount A."/>
            <person name="Hedgecock D."/>
            <person name="Xu Z."/>
            <person name="Liu Y."/>
            <person name="Domazet-Loso T."/>
            <person name="Du Y."/>
            <person name="Sun X."/>
            <person name="Zhang S."/>
            <person name="Liu B."/>
            <person name="Cheng P."/>
            <person name="Jiang X."/>
            <person name="Li J."/>
            <person name="Fan D."/>
            <person name="Wang W."/>
            <person name="Fu W."/>
            <person name="Wang T."/>
            <person name="Wang B."/>
            <person name="Zhang J."/>
            <person name="Peng Z."/>
            <person name="Li Y."/>
            <person name="Li N."/>
            <person name="Wang J."/>
            <person name="Chen M."/>
            <person name="He Y."/>
            <person name="Tan F."/>
            <person name="Song X."/>
            <person name="Zheng Q."/>
            <person name="Huang R."/>
            <person name="Yang H."/>
            <person name="Du X."/>
            <person name="Chen L."/>
            <person name="Yang M."/>
            <person name="Gaffney P.M."/>
            <person name="Wang S."/>
            <person name="Luo L."/>
            <person name="She Z."/>
            <person name="Ming Y."/>
            <person name="Huang W."/>
            <person name="Zhang S."/>
            <person name="Huang B."/>
            <person name="Zhang Y."/>
            <person name="Qu T."/>
            <person name="Ni P."/>
            <person name="Miao G."/>
            <person name="Wang J."/>
            <person name="Wang Q."/>
            <person name="Steinberg C.E."/>
            <person name="Wang H."/>
            <person name="Li N."/>
            <person name="Qian L."/>
            <person name="Zhang G."/>
            <person name="Li Y."/>
            <person name="Yang H."/>
            <person name="Liu X."/>
            <person name="Wang J."/>
            <person name="Yin Y."/>
            <person name="Wang J."/>
        </authorList>
    </citation>
    <scope>NUCLEOTIDE SEQUENCE [LARGE SCALE GENOMIC DNA]</scope>
    <source>
        <strain evidence="1">05x7-T-G4-1.051#20</strain>
    </source>
</reference>
<proteinExistence type="predicted"/>
<name>K1R9U6_MAGGI</name>
<dbReference type="InParanoid" id="K1R9U6"/>
<accession>K1R9U6</accession>
<dbReference type="HOGENOM" id="CLU_2415431_0_0_1"/>
<evidence type="ECO:0000313" key="1">
    <source>
        <dbReference type="EMBL" id="EKC37965.1"/>
    </source>
</evidence>
<dbReference type="AlphaFoldDB" id="K1R9U6"/>
<protein>
    <submittedName>
        <fullName evidence="1">Uncharacterized protein</fullName>
    </submittedName>
</protein>
<gene>
    <name evidence="1" type="ORF">CGI_10025545</name>
</gene>
<dbReference type="EMBL" id="JH817090">
    <property type="protein sequence ID" value="EKC37965.1"/>
    <property type="molecule type" value="Genomic_DNA"/>
</dbReference>
<sequence length="92" mass="10809">MYSECIPNGEKIVLNRRESDEKSIDRKAMIALSPYYKLQCGGPPVTGARQRVWITQYRTPSGQVRYTYKRDFVRNIEDPQIKELSFDKVLYC</sequence>